<accession>A0AAV4FC94</accession>
<evidence type="ECO:0000313" key="1">
    <source>
        <dbReference type="EMBL" id="GFR70903.1"/>
    </source>
</evidence>
<dbReference type="Proteomes" id="UP000762676">
    <property type="component" value="Unassembled WGS sequence"/>
</dbReference>
<protein>
    <submittedName>
        <fullName evidence="1">Uncharacterized protein</fullName>
    </submittedName>
</protein>
<dbReference type="AlphaFoldDB" id="A0AAV4FC94"/>
<dbReference type="EMBL" id="BMAT01000677">
    <property type="protein sequence ID" value="GFR70903.1"/>
    <property type="molecule type" value="Genomic_DNA"/>
</dbReference>
<sequence>MRSYHSPDCDTDHFLVASNVRLRPRQFYRSEQIGRFRVDTPRVVKQELKQQLSKDNDEALEKFPTDSAQARWDFVDNVKAAIDTSGK</sequence>
<proteinExistence type="predicted"/>
<evidence type="ECO:0000313" key="2">
    <source>
        <dbReference type="Proteomes" id="UP000762676"/>
    </source>
</evidence>
<gene>
    <name evidence="1" type="ORF">ElyMa_000339000</name>
</gene>
<reference evidence="1 2" key="1">
    <citation type="journal article" date="2021" name="Elife">
        <title>Chloroplast acquisition without the gene transfer in kleptoplastic sea slugs, Plakobranchus ocellatus.</title>
        <authorList>
            <person name="Maeda T."/>
            <person name="Takahashi S."/>
            <person name="Yoshida T."/>
            <person name="Shimamura S."/>
            <person name="Takaki Y."/>
            <person name="Nagai Y."/>
            <person name="Toyoda A."/>
            <person name="Suzuki Y."/>
            <person name="Arimoto A."/>
            <person name="Ishii H."/>
            <person name="Satoh N."/>
            <person name="Nishiyama T."/>
            <person name="Hasebe M."/>
            <person name="Maruyama T."/>
            <person name="Minagawa J."/>
            <person name="Obokata J."/>
            <person name="Shigenobu S."/>
        </authorList>
    </citation>
    <scope>NUCLEOTIDE SEQUENCE [LARGE SCALE GENOMIC DNA]</scope>
</reference>
<organism evidence="1 2">
    <name type="scientific">Elysia marginata</name>
    <dbReference type="NCBI Taxonomy" id="1093978"/>
    <lineage>
        <taxon>Eukaryota</taxon>
        <taxon>Metazoa</taxon>
        <taxon>Spiralia</taxon>
        <taxon>Lophotrochozoa</taxon>
        <taxon>Mollusca</taxon>
        <taxon>Gastropoda</taxon>
        <taxon>Heterobranchia</taxon>
        <taxon>Euthyneura</taxon>
        <taxon>Panpulmonata</taxon>
        <taxon>Sacoglossa</taxon>
        <taxon>Placobranchoidea</taxon>
        <taxon>Plakobranchidae</taxon>
        <taxon>Elysia</taxon>
    </lineage>
</organism>
<name>A0AAV4FC94_9GAST</name>
<keyword evidence="2" id="KW-1185">Reference proteome</keyword>
<comment type="caution">
    <text evidence="1">The sequence shown here is derived from an EMBL/GenBank/DDBJ whole genome shotgun (WGS) entry which is preliminary data.</text>
</comment>